<dbReference type="AlphaFoldDB" id="A0ABD4Z1R8"/>
<gene>
    <name evidence="2" type="ORF">N5C72_25060</name>
</gene>
<protein>
    <submittedName>
        <fullName evidence="2">Uncharacterized protein</fullName>
    </submittedName>
</protein>
<feature type="transmembrane region" description="Helical" evidence="1">
    <location>
        <begin position="111"/>
        <end position="129"/>
    </location>
</feature>
<dbReference type="EMBL" id="JAOBZK010000053">
    <property type="protein sequence ID" value="MDH1181358.1"/>
    <property type="molecule type" value="Genomic_DNA"/>
</dbReference>
<dbReference type="RefSeq" id="WP_279992035.1">
    <property type="nucleotide sequence ID" value="NZ_JAOBZK010000053.1"/>
</dbReference>
<sequence length="172" mass="18603">GATVFLGRLRLWGGALATAGSVVLIAYEFEDLKSAIKDKEAILVGAYSVRLAVAMALTASQAGLAIAAAGPMLKILAERAVESRFHFLFDIFVKISGALARKPVMLFLRRVLLRGTLITAAVSVVIAIFDIDALEKWCKRTIYRAPKFRTEASFADVEKELGALYGALTEII</sequence>
<feature type="transmembrane region" description="Helical" evidence="1">
    <location>
        <begin position="47"/>
        <end position="69"/>
    </location>
</feature>
<dbReference type="Proteomes" id="UP001158644">
    <property type="component" value="Unassembled WGS sequence"/>
</dbReference>
<reference evidence="2 3" key="1">
    <citation type="submission" date="2022-09" db="EMBL/GenBank/DDBJ databases">
        <title>Intensive care unit water sources are persistently colonized with multi-drug resistant bacteria and are the site of extensive horizontal gene transfer of antibiotic resistance genes.</title>
        <authorList>
            <person name="Diorio-Toth L."/>
        </authorList>
    </citation>
    <scope>NUCLEOTIDE SEQUENCE [LARGE SCALE GENOMIC DNA]</scope>
    <source>
        <strain evidence="2 3">GD03967</strain>
    </source>
</reference>
<evidence type="ECO:0000313" key="3">
    <source>
        <dbReference type="Proteomes" id="UP001158644"/>
    </source>
</evidence>
<accession>A0ABD4Z1R8</accession>
<keyword evidence="1" id="KW-0472">Membrane</keyword>
<name>A0ABD4Z1R8_9BURK</name>
<feature type="transmembrane region" description="Helical" evidence="1">
    <location>
        <begin position="9"/>
        <end position="27"/>
    </location>
</feature>
<keyword evidence="1" id="KW-0812">Transmembrane</keyword>
<evidence type="ECO:0000313" key="2">
    <source>
        <dbReference type="EMBL" id="MDH1181358.1"/>
    </source>
</evidence>
<keyword evidence="1" id="KW-1133">Transmembrane helix</keyword>
<evidence type="ECO:0000256" key="1">
    <source>
        <dbReference type="SAM" id="Phobius"/>
    </source>
</evidence>
<organism evidence="2 3">
    <name type="scientific">Achromobacter mucicolens</name>
    <dbReference type="NCBI Taxonomy" id="1389922"/>
    <lineage>
        <taxon>Bacteria</taxon>
        <taxon>Pseudomonadati</taxon>
        <taxon>Pseudomonadota</taxon>
        <taxon>Betaproteobacteria</taxon>
        <taxon>Burkholderiales</taxon>
        <taxon>Alcaligenaceae</taxon>
        <taxon>Achromobacter</taxon>
    </lineage>
</organism>
<feature type="non-terminal residue" evidence="2">
    <location>
        <position position="1"/>
    </location>
</feature>
<proteinExistence type="predicted"/>
<comment type="caution">
    <text evidence="2">The sequence shown here is derived from an EMBL/GenBank/DDBJ whole genome shotgun (WGS) entry which is preliminary data.</text>
</comment>